<proteinExistence type="predicted"/>
<comment type="caution">
    <text evidence="4">The sequence shown here is derived from an EMBL/GenBank/DDBJ whole genome shotgun (WGS) entry which is preliminary data.</text>
</comment>
<dbReference type="PANTHER" id="PTHR42776:SF27">
    <property type="entry name" value="DIPEPTIDYL PEPTIDASE FAMILY MEMBER 6"/>
    <property type="match status" value="1"/>
</dbReference>
<dbReference type="Pfam" id="PF00326">
    <property type="entry name" value="Peptidase_S9"/>
    <property type="match status" value="1"/>
</dbReference>
<dbReference type="SUPFAM" id="SSF53474">
    <property type="entry name" value="alpha/beta-Hydrolases"/>
    <property type="match status" value="1"/>
</dbReference>
<sequence>MNMIRVVCFAFLLVSNFSFSLEIDKNSFNDLAGSAPYFDVKISPNGEKIAVGVLINGKRGFVTLDANTLKKIGGLAPSQRTEVAEFNWATNERLIISLGTKYAWKEELTYYGELMAIDFDGTNQDYIFGYRPGPLQLGSNIKKRQASNSWGSLIDNYPENKRTVLVRTEKMSESNGRFAKAELVDIYSGKRRVVFSSPVRGAEFYLDQQGNIRLAVGVNAKFEQVAFYRNNSEEKWIQLDQNITDSNFIPLTFDSKGTSLYFLGYNGNDKLGYHKINLATGKVKEIYTDKDVDITRAILSSDGRTTIALQIDPDYPNFLIVNSKHPESKTLKHLLKTFAGYEIEFLSRSENAEKLIFKATSATDPGSFYMFNSSSKKIVKLFDILPEVKNTDLADVSAFSFSSSDGTLLHGYLTDPQAENKSPLPMVTLVHGGPHGVRDYWTFNREAQMIARLGYRVLQINYRGSSGYGYEFTKSGYREWGNKIQQDIIEATEWAIENKIADSNKICVMGGSFGAYSAVQSATIKPDLFRCVVAVAGVYDLQMMYQEGDIPDVYYGKEYLKIAIGDNAAELKKYSPVNQLNKLKAPVFLIHGEKDERAPIQQANALKKALNKHNKAHIWYVEDKEGHGFFSDLNRQKYFFEVAQFLQKNL</sequence>
<dbReference type="InterPro" id="IPR029058">
    <property type="entry name" value="AB_hydrolase_fold"/>
</dbReference>
<dbReference type="RefSeq" id="WP_240701026.1">
    <property type="nucleotide sequence ID" value="NZ_PPSX01000092.1"/>
</dbReference>
<evidence type="ECO:0000259" key="3">
    <source>
        <dbReference type="Pfam" id="PF00326"/>
    </source>
</evidence>
<keyword evidence="2" id="KW-0732">Signal</keyword>
<dbReference type="EMBL" id="PPSX01000092">
    <property type="protein sequence ID" value="RZQ51589.1"/>
    <property type="molecule type" value="Genomic_DNA"/>
</dbReference>
<reference evidence="4 5" key="1">
    <citation type="submission" date="2018-01" db="EMBL/GenBank/DDBJ databases">
        <title>Co-occurrence of chitin degradation, pigmentation and bioactivity in marine Pseudoalteromonas.</title>
        <authorList>
            <person name="Paulsen S."/>
            <person name="Gram L."/>
            <person name="Machado H."/>
        </authorList>
    </citation>
    <scope>NUCLEOTIDE SEQUENCE [LARGE SCALE GENOMIC DNA]</scope>
    <source>
        <strain evidence="4 5">S3898</strain>
    </source>
</reference>
<gene>
    <name evidence="4" type="ORF">C1E23_18670</name>
</gene>
<dbReference type="SUPFAM" id="SSF82171">
    <property type="entry name" value="DPP6 N-terminal domain-like"/>
    <property type="match status" value="1"/>
</dbReference>
<dbReference type="Gene3D" id="3.40.50.1820">
    <property type="entry name" value="alpha/beta hydrolase"/>
    <property type="match status" value="1"/>
</dbReference>
<feature type="domain" description="Peptidase S9 prolyl oligopeptidase catalytic" evidence="3">
    <location>
        <begin position="441"/>
        <end position="650"/>
    </location>
</feature>
<evidence type="ECO:0000256" key="2">
    <source>
        <dbReference type="SAM" id="SignalP"/>
    </source>
</evidence>
<dbReference type="AlphaFoldDB" id="A0A4Q7IJK9"/>
<dbReference type="GO" id="GO:0006508">
    <property type="term" value="P:proteolysis"/>
    <property type="evidence" value="ECO:0007669"/>
    <property type="project" value="InterPro"/>
</dbReference>
<protein>
    <recommendedName>
        <fullName evidence="3">Peptidase S9 prolyl oligopeptidase catalytic domain-containing protein</fullName>
    </recommendedName>
</protein>
<dbReference type="InterPro" id="IPR001375">
    <property type="entry name" value="Peptidase_S9_cat"/>
</dbReference>
<organism evidence="4 5">
    <name type="scientific">Pseudoalteromonas phenolica</name>
    <dbReference type="NCBI Taxonomy" id="161398"/>
    <lineage>
        <taxon>Bacteria</taxon>
        <taxon>Pseudomonadati</taxon>
        <taxon>Pseudomonadota</taxon>
        <taxon>Gammaproteobacteria</taxon>
        <taxon>Alteromonadales</taxon>
        <taxon>Pseudoalteromonadaceae</taxon>
        <taxon>Pseudoalteromonas</taxon>
    </lineage>
</organism>
<evidence type="ECO:0000256" key="1">
    <source>
        <dbReference type="ARBA" id="ARBA00022801"/>
    </source>
</evidence>
<evidence type="ECO:0000313" key="5">
    <source>
        <dbReference type="Proteomes" id="UP000291338"/>
    </source>
</evidence>
<keyword evidence="1" id="KW-0378">Hydrolase</keyword>
<dbReference type="PANTHER" id="PTHR42776">
    <property type="entry name" value="SERINE PEPTIDASE S9 FAMILY MEMBER"/>
    <property type="match status" value="1"/>
</dbReference>
<name>A0A4Q7IJK9_9GAMM</name>
<evidence type="ECO:0000313" key="4">
    <source>
        <dbReference type="EMBL" id="RZQ51589.1"/>
    </source>
</evidence>
<dbReference type="GO" id="GO:0004252">
    <property type="term" value="F:serine-type endopeptidase activity"/>
    <property type="evidence" value="ECO:0007669"/>
    <property type="project" value="TreeGrafter"/>
</dbReference>
<feature type="chain" id="PRO_5020322117" description="Peptidase S9 prolyl oligopeptidase catalytic domain-containing protein" evidence="2">
    <location>
        <begin position="21"/>
        <end position="650"/>
    </location>
</feature>
<dbReference type="Proteomes" id="UP000291338">
    <property type="component" value="Unassembled WGS sequence"/>
</dbReference>
<feature type="signal peptide" evidence="2">
    <location>
        <begin position="1"/>
        <end position="20"/>
    </location>
</feature>
<accession>A0A4Q7IJK9</accession>